<feature type="transmembrane region" description="Helical" evidence="19">
    <location>
        <begin position="120"/>
        <end position="141"/>
    </location>
</feature>
<feature type="transmembrane region" description="Helical" evidence="19">
    <location>
        <begin position="187"/>
        <end position="204"/>
    </location>
</feature>
<evidence type="ECO:0000256" key="11">
    <source>
        <dbReference type="ARBA" id="ARBA00022842"/>
    </source>
</evidence>
<feature type="transmembrane region" description="Helical" evidence="19">
    <location>
        <begin position="72"/>
        <end position="99"/>
    </location>
</feature>
<keyword evidence="7 19" id="KW-1003">Cell membrane</keyword>
<evidence type="ECO:0000256" key="5">
    <source>
        <dbReference type="ARBA" id="ARBA00013200"/>
    </source>
</evidence>
<evidence type="ECO:0000256" key="10">
    <source>
        <dbReference type="ARBA" id="ARBA00022692"/>
    </source>
</evidence>
<evidence type="ECO:0000256" key="12">
    <source>
        <dbReference type="ARBA" id="ARBA00022989"/>
    </source>
</evidence>
<accession>A0ABT9XFM2</accession>
<keyword evidence="21" id="KW-1185">Reference proteome</keyword>
<dbReference type="NCBIfam" id="TIGR00317">
    <property type="entry name" value="cobS"/>
    <property type="match status" value="1"/>
</dbReference>
<evidence type="ECO:0000256" key="7">
    <source>
        <dbReference type="ARBA" id="ARBA00022475"/>
    </source>
</evidence>
<keyword evidence="13 19" id="KW-0472">Membrane</keyword>
<feature type="transmembrane region" description="Helical" evidence="19">
    <location>
        <begin position="147"/>
        <end position="167"/>
    </location>
</feature>
<gene>
    <name evidence="19" type="primary">cobS</name>
    <name evidence="20" type="ORF">J2S03_000914</name>
</gene>
<comment type="subcellular location">
    <subcellularLocation>
        <location evidence="2 19">Cell membrane</location>
        <topology evidence="2 19">Multi-pass membrane protein</topology>
    </subcellularLocation>
</comment>
<dbReference type="PANTHER" id="PTHR34148">
    <property type="entry name" value="ADENOSYLCOBINAMIDE-GDP RIBAZOLETRANSFERASE"/>
    <property type="match status" value="1"/>
</dbReference>
<proteinExistence type="inferred from homology"/>
<dbReference type="EC" id="2.7.8.26" evidence="5 19"/>
<comment type="function">
    <text evidence="14 19">Joins adenosylcobinamide-GDP and alpha-ribazole to generate adenosylcobalamin (Ado-cobalamin). Also synthesizes adenosylcobalamin 5'-phosphate from adenosylcobinamide-GDP and alpha-ribazole 5'-phosphate.</text>
</comment>
<evidence type="ECO:0000256" key="15">
    <source>
        <dbReference type="ARBA" id="ARBA00032605"/>
    </source>
</evidence>
<name>A0ABT9XFM2_9BACL</name>
<comment type="similarity">
    <text evidence="4 19">Belongs to the CobS family.</text>
</comment>
<comment type="catalytic activity">
    <reaction evidence="18 19">
        <text>alpha-ribazole 5'-phosphate + adenosylcob(III)inamide-GDP = adenosylcob(III)alamin 5'-phosphate + GMP + H(+)</text>
        <dbReference type="Rhea" id="RHEA:23560"/>
        <dbReference type="ChEBI" id="CHEBI:15378"/>
        <dbReference type="ChEBI" id="CHEBI:57918"/>
        <dbReference type="ChEBI" id="CHEBI:58115"/>
        <dbReference type="ChEBI" id="CHEBI:60487"/>
        <dbReference type="ChEBI" id="CHEBI:60493"/>
        <dbReference type="EC" id="2.7.8.26"/>
    </reaction>
</comment>
<evidence type="ECO:0000256" key="13">
    <source>
        <dbReference type="ARBA" id="ARBA00023136"/>
    </source>
</evidence>
<dbReference type="EMBL" id="JAUSTP010000004">
    <property type="protein sequence ID" value="MDQ0189098.1"/>
    <property type="molecule type" value="Genomic_DNA"/>
</dbReference>
<reference evidence="20 21" key="1">
    <citation type="submission" date="2023-07" db="EMBL/GenBank/DDBJ databases">
        <title>Genomic Encyclopedia of Type Strains, Phase IV (KMG-IV): sequencing the most valuable type-strain genomes for metagenomic binning, comparative biology and taxonomic classification.</title>
        <authorList>
            <person name="Goeker M."/>
        </authorList>
    </citation>
    <scope>NUCLEOTIDE SEQUENCE [LARGE SCALE GENOMIC DNA]</scope>
    <source>
        <strain evidence="20 21">DSM 4006</strain>
    </source>
</reference>
<evidence type="ECO:0000256" key="2">
    <source>
        <dbReference type="ARBA" id="ARBA00004651"/>
    </source>
</evidence>
<dbReference type="PANTHER" id="PTHR34148:SF1">
    <property type="entry name" value="ADENOSYLCOBINAMIDE-GDP RIBAZOLETRANSFERASE"/>
    <property type="match status" value="1"/>
</dbReference>
<evidence type="ECO:0000313" key="21">
    <source>
        <dbReference type="Proteomes" id="UP001232973"/>
    </source>
</evidence>
<evidence type="ECO:0000256" key="19">
    <source>
        <dbReference type="HAMAP-Rule" id="MF_00719"/>
    </source>
</evidence>
<dbReference type="Proteomes" id="UP001232973">
    <property type="component" value="Unassembled WGS sequence"/>
</dbReference>
<dbReference type="HAMAP" id="MF_00719">
    <property type="entry name" value="CobS"/>
    <property type="match status" value="1"/>
</dbReference>
<evidence type="ECO:0000256" key="14">
    <source>
        <dbReference type="ARBA" id="ARBA00025228"/>
    </source>
</evidence>
<sequence>MSVFSAAVKPIRHMVKWFWIAVQFATILPTPRLREVSVEALRHSVMFYPVVGMGLGAVLWGADWVLSHRLPALASTLCALALYTLLGGALHLDGLMDTADAVGSRRPRAQALDIMKDSRVGAMGVVAAVFVIGGKVSALSSLPPGAIGVYLAVPAVSRACMVLSMALSPAAREGGLGAVYARQIPAAALWTTVGLALVVCAVSLPLEPALLLLVVGAVVTIAFTWFVRVRFGGTTGDTYGALNELVEWIGWTVLVMAHGA</sequence>
<dbReference type="RefSeq" id="WP_274454892.1">
    <property type="nucleotide sequence ID" value="NZ_CP067097.1"/>
</dbReference>
<dbReference type="InterPro" id="IPR003805">
    <property type="entry name" value="CobS"/>
</dbReference>
<feature type="transmembrane region" description="Helical" evidence="19">
    <location>
        <begin position="45"/>
        <end position="66"/>
    </location>
</feature>
<evidence type="ECO:0000256" key="8">
    <source>
        <dbReference type="ARBA" id="ARBA00022573"/>
    </source>
</evidence>
<evidence type="ECO:0000256" key="9">
    <source>
        <dbReference type="ARBA" id="ARBA00022679"/>
    </source>
</evidence>
<keyword evidence="8 19" id="KW-0169">Cobalamin biosynthesis</keyword>
<keyword evidence="11 19" id="KW-0460">Magnesium</keyword>
<protein>
    <recommendedName>
        <fullName evidence="6 19">Adenosylcobinamide-GDP ribazoletransferase</fullName>
        <ecNumber evidence="5 19">2.7.8.26</ecNumber>
    </recommendedName>
    <alternativeName>
        <fullName evidence="16 19">Cobalamin synthase</fullName>
    </alternativeName>
    <alternativeName>
        <fullName evidence="15 19">Cobalamin-5'-phosphate synthase</fullName>
    </alternativeName>
</protein>
<evidence type="ECO:0000313" key="20">
    <source>
        <dbReference type="EMBL" id="MDQ0189098.1"/>
    </source>
</evidence>
<evidence type="ECO:0000256" key="4">
    <source>
        <dbReference type="ARBA" id="ARBA00010561"/>
    </source>
</evidence>
<feature type="transmembrane region" description="Helical" evidence="19">
    <location>
        <begin position="210"/>
        <end position="227"/>
    </location>
</feature>
<comment type="pathway">
    <text evidence="3 19">Cofactor biosynthesis; adenosylcobalamin biosynthesis; adenosylcobalamin from cob(II)yrinate a,c-diamide: step 7/7.</text>
</comment>
<evidence type="ECO:0000256" key="3">
    <source>
        <dbReference type="ARBA" id="ARBA00004663"/>
    </source>
</evidence>
<organism evidence="20 21">
    <name type="scientific">Alicyclobacillus cycloheptanicus</name>
    <dbReference type="NCBI Taxonomy" id="1457"/>
    <lineage>
        <taxon>Bacteria</taxon>
        <taxon>Bacillati</taxon>
        <taxon>Bacillota</taxon>
        <taxon>Bacilli</taxon>
        <taxon>Bacillales</taxon>
        <taxon>Alicyclobacillaceae</taxon>
        <taxon>Alicyclobacillus</taxon>
    </lineage>
</organism>
<keyword evidence="10 19" id="KW-0812">Transmembrane</keyword>
<dbReference type="Pfam" id="PF02654">
    <property type="entry name" value="CobS"/>
    <property type="match status" value="1"/>
</dbReference>
<evidence type="ECO:0000256" key="16">
    <source>
        <dbReference type="ARBA" id="ARBA00032853"/>
    </source>
</evidence>
<keyword evidence="9 19" id="KW-0808">Transferase</keyword>
<comment type="cofactor">
    <cofactor evidence="1 19">
        <name>Mg(2+)</name>
        <dbReference type="ChEBI" id="CHEBI:18420"/>
    </cofactor>
</comment>
<keyword evidence="12 19" id="KW-1133">Transmembrane helix</keyword>
<evidence type="ECO:0000256" key="17">
    <source>
        <dbReference type="ARBA" id="ARBA00048623"/>
    </source>
</evidence>
<evidence type="ECO:0000256" key="1">
    <source>
        <dbReference type="ARBA" id="ARBA00001946"/>
    </source>
</evidence>
<evidence type="ECO:0000256" key="6">
    <source>
        <dbReference type="ARBA" id="ARBA00015850"/>
    </source>
</evidence>
<comment type="catalytic activity">
    <reaction evidence="17 19">
        <text>alpha-ribazole + adenosylcob(III)inamide-GDP = adenosylcob(III)alamin + GMP + H(+)</text>
        <dbReference type="Rhea" id="RHEA:16049"/>
        <dbReference type="ChEBI" id="CHEBI:10329"/>
        <dbReference type="ChEBI" id="CHEBI:15378"/>
        <dbReference type="ChEBI" id="CHEBI:18408"/>
        <dbReference type="ChEBI" id="CHEBI:58115"/>
        <dbReference type="ChEBI" id="CHEBI:60487"/>
        <dbReference type="EC" id="2.7.8.26"/>
    </reaction>
</comment>
<dbReference type="GO" id="GO:0051073">
    <property type="term" value="F:adenosylcobinamide-GDP ribazoletransferase activity"/>
    <property type="evidence" value="ECO:0007669"/>
    <property type="project" value="UniProtKB-EC"/>
</dbReference>
<comment type="caution">
    <text evidence="20">The sequence shown here is derived from an EMBL/GenBank/DDBJ whole genome shotgun (WGS) entry which is preliminary data.</text>
</comment>
<evidence type="ECO:0000256" key="18">
    <source>
        <dbReference type="ARBA" id="ARBA00049504"/>
    </source>
</evidence>